<dbReference type="InterPro" id="IPR027843">
    <property type="entry name" value="DUF4440"/>
</dbReference>
<sequence length="161" mass="18206">MSSKMVIITQKTLRKKLTHILSLLVFTSIFAQNEHSKAIVEIENLSKERAKAFNQSDAKTIASYFTLDAILMAPNKNVQIGQESIEAYYQGLFDNFNLELDSYYEEVEVSGNMAYGRGEAIVKATPKKGGETITTSSKYLNILRRQSDGSWLTTHDIWNEN</sequence>
<feature type="signal peptide" evidence="1">
    <location>
        <begin position="1"/>
        <end position="31"/>
    </location>
</feature>
<evidence type="ECO:0000313" key="3">
    <source>
        <dbReference type="EMBL" id="KAA2219116.1"/>
    </source>
</evidence>
<dbReference type="InterPro" id="IPR032710">
    <property type="entry name" value="NTF2-like_dom_sf"/>
</dbReference>
<dbReference type="AlphaFoldDB" id="A0A5B2TX98"/>
<dbReference type="SUPFAM" id="SSF54427">
    <property type="entry name" value="NTF2-like"/>
    <property type="match status" value="1"/>
</dbReference>
<dbReference type="EMBL" id="VUOE01000001">
    <property type="protein sequence ID" value="KAA2219116.1"/>
    <property type="molecule type" value="Genomic_DNA"/>
</dbReference>
<evidence type="ECO:0000259" key="2">
    <source>
        <dbReference type="Pfam" id="PF14534"/>
    </source>
</evidence>
<protein>
    <submittedName>
        <fullName evidence="3">SgcJ/EcaC family oxidoreductase</fullName>
    </submittedName>
</protein>
<keyword evidence="1" id="KW-0732">Signal</keyword>
<name>A0A5B2TX98_9FLAO</name>
<dbReference type="Proteomes" id="UP000323188">
    <property type="component" value="Unassembled WGS sequence"/>
</dbReference>
<feature type="domain" description="DUF4440" evidence="2">
    <location>
        <begin position="42"/>
        <end position="152"/>
    </location>
</feature>
<accession>A0A5B2TX98</accession>
<dbReference type="RefSeq" id="WP_154917593.1">
    <property type="nucleotide sequence ID" value="NZ_VUOE01000001.1"/>
</dbReference>
<proteinExistence type="predicted"/>
<dbReference type="NCBIfam" id="TIGR02246">
    <property type="entry name" value="SgcJ/EcaC family oxidoreductase"/>
    <property type="match status" value="1"/>
</dbReference>
<reference evidence="3 4" key="1">
    <citation type="submission" date="2019-09" db="EMBL/GenBank/DDBJ databases">
        <authorList>
            <person name="Khan S.A."/>
            <person name="Jeon C.O."/>
            <person name="Chun B.H."/>
            <person name="Jeong S.E."/>
        </authorList>
    </citation>
    <scope>NUCLEOTIDE SEQUENCE [LARGE SCALE GENOMIC DNA]</scope>
    <source>
        <strain evidence="3 4">KCTC 42508</strain>
    </source>
</reference>
<organism evidence="3 4">
    <name type="scientific">Maribacter flavus</name>
    <dbReference type="NCBI Taxonomy" id="1658664"/>
    <lineage>
        <taxon>Bacteria</taxon>
        <taxon>Pseudomonadati</taxon>
        <taxon>Bacteroidota</taxon>
        <taxon>Flavobacteriia</taxon>
        <taxon>Flavobacteriales</taxon>
        <taxon>Flavobacteriaceae</taxon>
        <taxon>Maribacter</taxon>
    </lineage>
</organism>
<feature type="chain" id="PRO_5022781985" evidence="1">
    <location>
        <begin position="32"/>
        <end position="161"/>
    </location>
</feature>
<gene>
    <name evidence="3" type="ORF">F0361_05765</name>
</gene>
<dbReference type="Gene3D" id="3.10.450.50">
    <property type="match status" value="1"/>
</dbReference>
<dbReference type="InterPro" id="IPR011944">
    <property type="entry name" value="Steroid_delta5-4_isomerase"/>
</dbReference>
<evidence type="ECO:0000313" key="4">
    <source>
        <dbReference type="Proteomes" id="UP000323188"/>
    </source>
</evidence>
<evidence type="ECO:0000256" key="1">
    <source>
        <dbReference type="SAM" id="SignalP"/>
    </source>
</evidence>
<comment type="caution">
    <text evidence="3">The sequence shown here is derived from an EMBL/GenBank/DDBJ whole genome shotgun (WGS) entry which is preliminary data.</text>
</comment>
<dbReference type="Pfam" id="PF14534">
    <property type="entry name" value="DUF4440"/>
    <property type="match status" value="1"/>
</dbReference>